<evidence type="ECO:0000313" key="7">
    <source>
        <dbReference type="WBParaSite" id="PDA_v2.g27310.t1"/>
    </source>
</evidence>
<protein>
    <submittedName>
        <fullName evidence="7">Alcohol dehydrogenase</fullName>
    </submittedName>
</protein>
<dbReference type="InterPro" id="IPR036291">
    <property type="entry name" value="NAD(P)-bd_dom_sf"/>
</dbReference>
<dbReference type="AlphaFoldDB" id="A0A914QD96"/>
<dbReference type="PANTHER" id="PTHR42940:SF3">
    <property type="entry name" value="ALCOHOL DEHYDROGENASE 1-RELATED"/>
    <property type="match status" value="1"/>
</dbReference>
<dbReference type="Gene3D" id="3.40.50.720">
    <property type="entry name" value="NAD(P)-binding Rossmann-like Domain"/>
    <property type="match status" value="1"/>
</dbReference>
<keyword evidence="4" id="KW-0560">Oxidoreductase</keyword>
<evidence type="ECO:0000313" key="6">
    <source>
        <dbReference type="Proteomes" id="UP000887578"/>
    </source>
</evidence>
<organism evidence="6 7">
    <name type="scientific">Panagrolaimus davidi</name>
    <dbReference type="NCBI Taxonomy" id="227884"/>
    <lineage>
        <taxon>Eukaryota</taxon>
        <taxon>Metazoa</taxon>
        <taxon>Ecdysozoa</taxon>
        <taxon>Nematoda</taxon>
        <taxon>Chromadorea</taxon>
        <taxon>Rhabditida</taxon>
        <taxon>Tylenchina</taxon>
        <taxon>Panagrolaimomorpha</taxon>
        <taxon>Panagrolaimoidea</taxon>
        <taxon>Panagrolaimidae</taxon>
        <taxon>Panagrolaimus</taxon>
    </lineage>
</organism>
<evidence type="ECO:0000256" key="2">
    <source>
        <dbReference type="ARBA" id="ARBA00022723"/>
    </source>
</evidence>
<reference evidence="7" key="1">
    <citation type="submission" date="2022-11" db="UniProtKB">
        <authorList>
            <consortium name="WormBaseParasite"/>
        </authorList>
    </citation>
    <scope>IDENTIFICATION</scope>
</reference>
<dbReference type="GO" id="GO:0005737">
    <property type="term" value="C:cytoplasm"/>
    <property type="evidence" value="ECO:0007669"/>
    <property type="project" value="TreeGrafter"/>
</dbReference>
<dbReference type="PANTHER" id="PTHR42940">
    <property type="entry name" value="ALCOHOL DEHYDROGENASE 1-RELATED"/>
    <property type="match status" value="1"/>
</dbReference>
<evidence type="ECO:0000256" key="4">
    <source>
        <dbReference type="ARBA" id="ARBA00023002"/>
    </source>
</evidence>
<keyword evidence="2" id="KW-0479">Metal-binding</keyword>
<keyword evidence="6" id="KW-1185">Reference proteome</keyword>
<evidence type="ECO:0000256" key="3">
    <source>
        <dbReference type="ARBA" id="ARBA00022833"/>
    </source>
</evidence>
<sequence>MLLSKGGTHGVIHTAPAKQPLIEATKYVRIRGTVVLLSLPKNISIGADIFDTVTRAITIRGSYVGNRIDTDEALAFFARGQIQSLIQIRGLTELPKIFDEMSNGTLIGRAVVDIEK</sequence>
<evidence type="ECO:0000256" key="1">
    <source>
        <dbReference type="ARBA" id="ARBA00001947"/>
    </source>
</evidence>
<proteinExistence type="predicted"/>
<dbReference type="SUPFAM" id="SSF51735">
    <property type="entry name" value="NAD(P)-binding Rossmann-fold domains"/>
    <property type="match status" value="1"/>
</dbReference>
<dbReference type="WBParaSite" id="PDA_v2.g27310.t1">
    <property type="protein sequence ID" value="PDA_v2.g27310.t1"/>
    <property type="gene ID" value="PDA_v2.g27310"/>
</dbReference>
<keyword evidence="5" id="KW-0520">NAD</keyword>
<comment type="cofactor">
    <cofactor evidence="1">
        <name>Zn(2+)</name>
        <dbReference type="ChEBI" id="CHEBI:29105"/>
    </cofactor>
</comment>
<keyword evidence="3" id="KW-0862">Zinc</keyword>
<evidence type="ECO:0000256" key="5">
    <source>
        <dbReference type="ARBA" id="ARBA00023027"/>
    </source>
</evidence>
<dbReference type="GO" id="GO:0004022">
    <property type="term" value="F:alcohol dehydrogenase (NAD+) activity"/>
    <property type="evidence" value="ECO:0007669"/>
    <property type="project" value="TreeGrafter"/>
</dbReference>
<accession>A0A914QD96</accession>
<dbReference type="Gene3D" id="3.90.180.10">
    <property type="entry name" value="Medium-chain alcohol dehydrogenases, catalytic domain"/>
    <property type="match status" value="1"/>
</dbReference>
<dbReference type="GO" id="GO:0046872">
    <property type="term" value="F:metal ion binding"/>
    <property type="evidence" value="ECO:0007669"/>
    <property type="project" value="UniProtKB-KW"/>
</dbReference>
<dbReference type="Proteomes" id="UP000887578">
    <property type="component" value="Unplaced"/>
</dbReference>
<name>A0A914QD96_9BILA</name>